<comment type="caution">
    <text evidence="1">The sequence shown here is derived from an EMBL/GenBank/DDBJ whole genome shotgun (WGS) entry which is preliminary data.</text>
</comment>
<protein>
    <submittedName>
        <fullName evidence="1">Uncharacterized protein</fullName>
    </submittedName>
</protein>
<reference evidence="1 2" key="1">
    <citation type="submission" date="2016-03" db="EMBL/GenBank/DDBJ databases">
        <title>Draft genome sequence of Paenibacillus antarcticus CECT 5836.</title>
        <authorList>
            <person name="Shin S.-K."/>
            <person name="Yi H."/>
        </authorList>
    </citation>
    <scope>NUCLEOTIDE SEQUENCE [LARGE SCALE GENOMIC DNA]</scope>
    <source>
        <strain evidence="1 2">CECT 5836</strain>
    </source>
</reference>
<dbReference type="RefSeq" id="WP_068647251.1">
    <property type="nucleotide sequence ID" value="NZ_CP043611.1"/>
</dbReference>
<dbReference type="Proteomes" id="UP000077355">
    <property type="component" value="Unassembled WGS sequence"/>
</dbReference>
<gene>
    <name evidence="1" type="ORF">PBAT_05315</name>
</gene>
<organism evidence="1 2">
    <name type="scientific">Paenibacillus antarcticus</name>
    <dbReference type="NCBI Taxonomy" id="253703"/>
    <lineage>
        <taxon>Bacteria</taxon>
        <taxon>Bacillati</taxon>
        <taxon>Bacillota</taxon>
        <taxon>Bacilli</taxon>
        <taxon>Bacillales</taxon>
        <taxon>Paenibacillaceae</taxon>
        <taxon>Paenibacillus</taxon>
    </lineage>
</organism>
<name>A0A168QCK5_9BACL</name>
<proteinExistence type="predicted"/>
<keyword evidence="2" id="KW-1185">Reference proteome</keyword>
<sequence>MSLLTRNNDAILLLMFNIFFSICRNRTGHSYYAQLYKYARIMSRLVREEQRFVAGMNTAYTGLENIAEPVIAGFLFDYNINYCIFV</sequence>
<dbReference type="AlphaFoldDB" id="A0A168QCK5"/>
<accession>A0A168QCK5</accession>
<evidence type="ECO:0000313" key="1">
    <source>
        <dbReference type="EMBL" id="OAB47634.1"/>
    </source>
</evidence>
<dbReference type="OrthoDB" id="9793283at2"/>
<dbReference type="EMBL" id="LVJI01000006">
    <property type="protein sequence ID" value="OAB47634.1"/>
    <property type="molecule type" value="Genomic_DNA"/>
</dbReference>
<evidence type="ECO:0000313" key="2">
    <source>
        <dbReference type="Proteomes" id="UP000077355"/>
    </source>
</evidence>